<dbReference type="EMBL" id="JAZGSY010000057">
    <property type="protein sequence ID" value="KAL1841995.1"/>
    <property type="molecule type" value="Genomic_DNA"/>
</dbReference>
<dbReference type="SMART" id="SM00105">
    <property type="entry name" value="ArfGap"/>
    <property type="match status" value="1"/>
</dbReference>
<evidence type="ECO:0000313" key="9">
    <source>
        <dbReference type="Proteomes" id="UP001583172"/>
    </source>
</evidence>
<keyword evidence="2" id="KW-0479">Metal-binding</keyword>
<dbReference type="InterPro" id="IPR037278">
    <property type="entry name" value="ARFGAP/RecO"/>
</dbReference>
<feature type="compositionally biased region" description="Basic and acidic residues" evidence="6">
    <location>
        <begin position="291"/>
        <end position="301"/>
    </location>
</feature>
<feature type="compositionally biased region" description="Polar residues" evidence="6">
    <location>
        <begin position="311"/>
        <end position="321"/>
    </location>
</feature>
<feature type="region of interest" description="Disordered" evidence="6">
    <location>
        <begin position="158"/>
        <end position="257"/>
    </location>
</feature>
<dbReference type="PANTHER" id="PTHR45686:SF4">
    <property type="entry name" value="ADP-RIBOSYLATION FACTOR GTPASE ACTIVATING PROTEIN 3, ISOFORM H"/>
    <property type="match status" value="1"/>
</dbReference>
<feature type="region of interest" description="Disordered" evidence="6">
    <location>
        <begin position="291"/>
        <end position="352"/>
    </location>
</feature>
<reference evidence="8 9" key="1">
    <citation type="journal article" date="2024" name="Commun. Biol.">
        <title>Comparative genomic analysis of thermophilic fungi reveals convergent evolutionary adaptations and gene losses.</title>
        <authorList>
            <person name="Steindorff A.S."/>
            <person name="Aguilar-Pontes M.V."/>
            <person name="Robinson A.J."/>
            <person name="Andreopoulos B."/>
            <person name="LaButti K."/>
            <person name="Kuo A."/>
            <person name="Mondo S."/>
            <person name="Riley R."/>
            <person name="Otillar R."/>
            <person name="Haridas S."/>
            <person name="Lipzen A."/>
            <person name="Grimwood J."/>
            <person name="Schmutz J."/>
            <person name="Clum A."/>
            <person name="Reid I.D."/>
            <person name="Moisan M.C."/>
            <person name="Butler G."/>
            <person name="Nguyen T.T.M."/>
            <person name="Dewar K."/>
            <person name="Conant G."/>
            <person name="Drula E."/>
            <person name="Henrissat B."/>
            <person name="Hansel C."/>
            <person name="Singer S."/>
            <person name="Hutchinson M.I."/>
            <person name="de Vries R.P."/>
            <person name="Natvig D.O."/>
            <person name="Powell A.J."/>
            <person name="Tsang A."/>
            <person name="Grigoriev I.V."/>
        </authorList>
    </citation>
    <scope>NUCLEOTIDE SEQUENCE [LARGE SCALE GENOMIC DNA]</scope>
    <source>
        <strain evidence="8 9">CBS 620.91</strain>
    </source>
</reference>
<dbReference type="InterPro" id="IPR001164">
    <property type="entry name" value="ArfGAP_dom"/>
</dbReference>
<gene>
    <name evidence="8" type="ORF">VTJ49DRAFT_6238</name>
</gene>
<dbReference type="InterPro" id="IPR038508">
    <property type="entry name" value="ArfGAP_dom_sf"/>
</dbReference>
<feature type="region of interest" description="Disordered" evidence="6">
    <location>
        <begin position="452"/>
        <end position="475"/>
    </location>
</feature>
<evidence type="ECO:0000256" key="3">
    <source>
        <dbReference type="ARBA" id="ARBA00022771"/>
    </source>
</evidence>
<dbReference type="PRINTS" id="PR00405">
    <property type="entry name" value="REVINTRACTNG"/>
</dbReference>
<organism evidence="8 9">
    <name type="scientific">Humicola insolens</name>
    <name type="common">Soft-rot fungus</name>
    <dbReference type="NCBI Taxonomy" id="85995"/>
    <lineage>
        <taxon>Eukaryota</taxon>
        <taxon>Fungi</taxon>
        <taxon>Dikarya</taxon>
        <taxon>Ascomycota</taxon>
        <taxon>Pezizomycotina</taxon>
        <taxon>Sordariomycetes</taxon>
        <taxon>Sordariomycetidae</taxon>
        <taxon>Sordariales</taxon>
        <taxon>Chaetomiaceae</taxon>
        <taxon>Mycothermus</taxon>
    </lineage>
</organism>
<evidence type="ECO:0000256" key="5">
    <source>
        <dbReference type="PROSITE-ProRule" id="PRU00288"/>
    </source>
</evidence>
<dbReference type="CDD" id="cd08831">
    <property type="entry name" value="ArfGap_ArfGap2_3_like"/>
    <property type="match status" value="1"/>
</dbReference>
<keyword evidence="3 5" id="KW-0863">Zinc-finger</keyword>
<keyword evidence="4" id="KW-0862">Zinc</keyword>
<evidence type="ECO:0000256" key="2">
    <source>
        <dbReference type="ARBA" id="ARBA00022723"/>
    </source>
</evidence>
<dbReference type="SUPFAM" id="SSF57863">
    <property type="entry name" value="ArfGap/RecO-like zinc finger"/>
    <property type="match status" value="1"/>
</dbReference>
<evidence type="ECO:0000259" key="7">
    <source>
        <dbReference type="PROSITE" id="PS50115"/>
    </source>
</evidence>
<dbReference type="Gene3D" id="1.10.220.150">
    <property type="entry name" value="Arf GTPase activating protein"/>
    <property type="match status" value="1"/>
</dbReference>
<feature type="domain" description="Arf-GAP" evidence="7">
    <location>
        <begin position="31"/>
        <end position="151"/>
    </location>
</feature>
<evidence type="ECO:0000256" key="6">
    <source>
        <dbReference type="SAM" id="MobiDB-lite"/>
    </source>
</evidence>
<keyword evidence="9" id="KW-1185">Reference proteome</keyword>
<dbReference type="Proteomes" id="UP001583172">
    <property type="component" value="Unassembled WGS sequence"/>
</dbReference>
<evidence type="ECO:0000313" key="8">
    <source>
        <dbReference type="EMBL" id="KAL1841995.1"/>
    </source>
</evidence>
<protein>
    <recommendedName>
        <fullName evidence="7">Arf-GAP domain-containing protein</fullName>
    </recommendedName>
</protein>
<accession>A0ABR3VJD1</accession>
<name>A0ABR3VJD1_HUMIN</name>
<evidence type="ECO:0000256" key="1">
    <source>
        <dbReference type="ARBA" id="ARBA00022468"/>
    </source>
</evidence>
<sequence>MSGLATKQESLKIFEKLKAKPANKASPPPLFLSLSGLRILTTRQVCFDCGQKNPTWTSVPFGIYLCLDCSANHRNLGVHISFVRSTNLDQWQWDQLRLMKVGGNESATKFFQSNGGSAALNSKDPKTKYTSAAATKYKEELKKRAARDAKEYPEEVVINDASEGAEDSSTPANEEDDFFSAWSRPAVKKPTPPISRTATPPVVGRTPSPFLKAGEKEPARASSPLAKPAEADAKPAASRITHSAALRSSGTSGPRKANILGAKKATSKLGVKKLGAEAAIDFDEAEKKAKEEAERKEKLGYDPDAEEEESTSGADKSSTAAKTGAAIISPTPVSPASRGSFGATRPAPQKSEAEMERLGMGIRRLGFGQVGKPAGSGAAAAASKNPGGFGSVGPIKASADDDTETYARQKFGNQRAISSDEFFGKGMFDSSAQAEAKSRLAGFEGAQAISSNAYFGRPEGEEGGPGGSRGGSDYVDYGDLESAAKDFVRRFGITAADDLDTLTQLVGEGAGRLQGAIRAYLGS</sequence>
<dbReference type="PANTHER" id="PTHR45686">
    <property type="entry name" value="ADP-RIBOSYLATION FACTOR GTPASE ACTIVATING PROTEIN 3, ISOFORM H-RELATED"/>
    <property type="match status" value="1"/>
</dbReference>
<dbReference type="Pfam" id="PF01412">
    <property type="entry name" value="ArfGap"/>
    <property type="match status" value="1"/>
</dbReference>
<evidence type="ECO:0000256" key="4">
    <source>
        <dbReference type="ARBA" id="ARBA00022833"/>
    </source>
</evidence>
<dbReference type="PROSITE" id="PS50115">
    <property type="entry name" value="ARFGAP"/>
    <property type="match status" value="1"/>
</dbReference>
<proteinExistence type="predicted"/>
<comment type="caution">
    <text evidence="8">The sequence shown here is derived from an EMBL/GenBank/DDBJ whole genome shotgun (WGS) entry which is preliminary data.</text>
</comment>
<keyword evidence="1" id="KW-0343">GTPase activation</keyword>